<feature type="transmembrane region" description="Helical" evidence="1">
    <location>
        <begin position="291"/>
        <end position="311"/>
    </location>
</feature>
<feature type="transmembrane region" description="Helical" evidence="1">
    <location>
        <begin position="382"/>
        <end position="403"/>
    </location>
</feature>
<accession>A0A521BMC3</accession>
<organism evidence="2 3">
    <name type="scientific">Fodinibius sediminis</name>
    <dbReference type="NCBI Taxonomy" id="1214077"/>
    <lineage>
        <taxon>Bacteria</taxon>
        <taxon>Pseudomonadati</taxon>
        <taxon>Balneolota</taxon>
        <taxon>Balneolia</taxon>
        <taxon>Balneolales</taxon>
        <taxon>Balneolaceae</taxon>
        <taxon>Fodinibius</taxon>
    </lineage>
</organism>
<keyword evidence="1" id="KW-0812">Transmembrane</keyword>
<feature type="transmembrane region" description="Helical" evidence="1">
    <location>
        <begin position="195"/>
        <end position="215"/>
    </location>
</feature>
<dbReference type="Proteomes" id="UP000317593">
    <property type="component" value="Unassembled WGS sequence"/>
</dbReference>
<evidence type="ECO:0000313" key="2">
    <source>
        <dbReference type="EMBL" id="SMO47921.1"/>
    </source>
</evidence>
<dbReference type="AlphaFoldDB" id="A0A521BMC3"/>
<name>A0A521BMC3_9BACT</name>
<keyword evidence="1" id="KW-1133">Transmembrane helix</keyword>
<feature type="transmembrane region" description="Helical" evidence="1">
    <location>
        <begin position="356"/>
        <end position="376"/>
    </location>
</feature>
<evidence type="ECO:0008006" key="4">
    <source>
        <dbReference type="Google" id="ProtNLM"/>
    </source>
</evidence>
<keyword evidence="1" id="KW-0472">Membrane</keyword>
<feature type="transmembrane region" description="Helical" evidence="1">
    <location>
        <begin position="52"/>
        <end position="70"/>
    </location>
</feature>
<evidence type="ECO:0000313" key="3">
    <source>
        <dbReference type="Proteomes" id="UP000317593"/>
    </source>
</evidence>
<proteinExistence type="predicted"/>
<dbReference type="OrthoDB" id="2827525at2"/>
<evidence type="ECO:0000256" key="1">
    <source>
        <dbReference type="SAM" id="Phobius"/>
    </source>
</evidence>
<feature type="transmembrane region" description="Helical" evidence="1">
    <location>
        <begin position="259"/>
        <end position="279"/>
    </location>
</feature>
<feature type="transmembrane region" description="Helical" evidence="1">
    <location>
        <begin position="12"/>
        <end position="32"/>
    </location>
</feature>
<dbReference type="RefSeq" id="WP_142713440.1">
    <property type="nucleotide sequence ID" value="NZ_FXTH01000003.1"/>
</dbReference>
<gene>
    <name evidence="2" type="ORF">SAMN06265218_103216</name>
</gene>
<dbReference type="EMBL" id="FXTH01000003">
    <property type="protein sequence ID" value="SMO47921.1"/>
    <property type="molecule type" value="Genomic_DNA"/>
</dbReference>
<feature type="transmembrane region" description="Helical" evidence="1">
    <location>
        <begin position="164"/>
        <end position="183"/>
    </location>
</feature>
<sequence length="418" mass="46478">MQVKYNGLKEERWLWQVSVVSFILAALTGLVYRLGLIGWLPEWGLSLGNIRHAHSHLMFFGWAVPLPLYIMRSQIMSVSGRQERGTPWMKYALFGTLFFGMASYPFFLIFGYRPVAIGTLSLPLSVILSGMVMICWYIFMGGYLKRRSLLDGEPCQSWFDSAQILLLISSLGAWSVAVVQALAPNNHLLMKGMTHFFLAAFTEGWIVLALLAILVAKFSIGQKNWPISHHVSLGCIAIGAPLTFPYGISESLLSPTLLWTARLGGLLAAFGLFQALYVIISSSPWKKSPWVWPVALLALKALMQMGASFIPSSFLFSDHALRIFYLHVLLLGAFTLTMTGWLSVKASIPGRYFSGIAVTVLLMLLSLLPLTSFWPVRWSGPWVFYAAAATALLPALAVTAQWIKIIQIEKNPNPHYDA</sequence>
<reference evidence="2 3" key="1">
    <citation type="submission" date="2017-05" db="EMBL/GenBank/DDBJ databases">
        <authorList>
            <person name="Varghese N."/>
            <person name="Submissions S."/>
        </authorList>
    </citation>
    <scope>NUCLEOTIDE SEQUENCE [LARGE SCALE GENOMIC DNA]</scope>
    <source>
        <strain evidence="2 3">DSM 21194</strain>
    </source>
</reference>
<feature type="transmembrane region" description="Helical" evidence="1">
    <location>
        <begin position="323"/>
        <end position="344"/>
    </location>
</feature>
<feature type="transmembrane region" description="Helical" evidence="1">
    <location>
        <begin position="124"/>
        <end position="144"/>
    </location>
</feature>
<keyword evidence="3" id="KW-1185">Reference proteome</keyword>
<feature type="transmembrane region" description="Helical" evidence="1">
    <location>
        <begin position="91"/>
        <end position="112"/>
    </location>
</feature>
<feature type="transmembrane region" description="Helical" evidence="1">
    <location>
        <begin position="227"/>
        <end position="247"/>
    </location>
</feature>
<protein>
    <recommendedName>
        <fullName evidence="4">NnrS protein</fullName>
    </recommendedName>
</protein>